<evidence type="ECO:0000313" key="4">
    <source>
        <dbReference type="EMBL" id="KNX41800.1"/>
    </source>
</evidence>
<dbReference type="SUPFAM" id="SSF47729">
    <property type="entry name" value="IHF-like DNA-binding proteins"/>
    <property type="match status" value="1"/>
</dbReference>
<dbReference type="AlphaFoldDB" id="A0A0L6CVU5"/>
<organism evidence="4 5">
    <name type="scientific">Roseovarius tolerans</name>
    <dbReference type="NCBI Taxonomy" id="74031"/>
    <lineage>
        <taxon>Bacteria</taxon>
        <taxon>Pseudomonadati</taxon>
        <taxon>Pseudomonadota</taxon>
        <taxon>Alphaproteobacteria</taxon>
        <taxon>Rhodobacterales</taxon>
        <taxon>Roseobacteraceae</taxon>
        <taxon>Roseovarius</taxon>
    </lineage>
</organism>
<reference evidence="5" key="1">
    <citation type="submission" date="2015-07" db="EMBL/GenBank/DDBJ databases">
        <title>Draft Genome Sequence of Roseovarius tolerans EL-164, a producer of N-Acylated Alanine Methyl Esters (NAMEs).</title>
        <authorList>
            <person name="Voget S."/>
            <person name="Bruns H."/>
            <person name="Wagner-Doebler I."/>
            <person name="Schulz S."/>
            <person name="Daniel R."/>
        </authorList>
    </citation>
    <scope>NUCLEOTIDE SEQUENCE [LARGE SCALE GENOMIC DNA]</scope>
    <source>
        <strain evidence="5">EL-164</strain>
    </source>
</reference>
<sequence length="164" mass="17452">MATTTTTTSKTSRSKTSSKTTRGTAKPTTRAAATDTAPKAAPEEPVQGVTPVVVTDTPIESAGPEMKKQELLDKVVSRSDTRKKFAKPVVEAMLEILGETLAEGRELNLPPLGKVKLNRTKEGARARVIVAKIRQSKQGGNILPADDDAENGSDVKDEVADRAE</sequence>
<dbReference type="GO" id="GO:0003677">
    <property type="term" value="F:DNA binding"/>
    <property type="evidence" value="ECO:0007669"/>
    <property type="project" value="UniProtKB-KW"/>
</dbReference>
<gene>
    <name evidence="4" type="ORF">ROTO_16450</name>
</gene>
<accession>A0A0L6CVU5</accession>
<dbReference type="PATRIC" id="fig|74031.6.peg.1675"/>
<evidence type="ECO:0000313" key="5">
    <source>
        <dbReference type="Proteomes" id="UP000037046"/>
    </source>
</evidence>
<feature type="region of interest" description="Disordered" evidence="3">
    <location>
        <begin position="139"/>
        <end position="164"/>
    </location>
</feature>
<dbReference type="Proteomes" id="UP000037046">
    <property type="component" value="Unassembled WGS sequence"/>
</dbReference>
<dbReference type="Gene3D" id="4.10.520.10">
    <property type="entry name" value="IHF-like DNA-binding proteins"/>
    <property type="match status" value="1"/>
</dbReference>
<proteinExistence type="inferred from homology"/>
<evidence type="ECO:0000256" key="1">
    <source>
        <dbReference type="ARBA" id="ARBA00010529"/>
    </source>
</evidence>
<protein>
    <submittedName>
        <fullName evidence="4">Bacterial DNA-binding protein</fullName>
    </submittedName>
</protein>
<dbReference type="STRING" id="74031.SAMN04488077_1267"/>
<dbReference type="EMBL" id="LGVV01000017">
    <property type="protein sequence ID" value="KNX41800.1"/>
    <property type="molecule type" value="Genomic_DNA"/>
</dbReference>
<evidence type="ECO:0000256" key="3">
    <source>
        <dbReference type="SAM" id="MobiDB-lite"/>
    </source>
</evidence>
<feature type="region of interest" description="Disordered" evidence="3">
    <location>
        <begin position="1"/>
        <end position="68"/>
    </location>
</feature>
<dbReference type="OrthoDB" id="7873378at2"/>
<name>A0A0L6CVU5_9RHOB</name>
<comment type="similarity">
    <text evidence="1">Belongs to the bacterial histone-like protein family.</text>
</comment>
<evidence type="ECO:0000256" key="2">
    <source>
        <dbReference type="ARBA" id="ARBA00023125"/>
    </source>
</evidence>
<keyword evidence="5" id="KW-1185">Reference proteome</keyword>
<dbReference type="Pfam" id="PF00216">
    <property type="entry name" value="Bac_DNA_binding"/>
    <property type="match status" value="1"/>
</dbReference>
<feature type="compositionally biased region" description="Low complexity" evidence="3">
    <location>
        <begin position="1"/>
        <end position="40"/>
    </location>
</feature>
<keyword evidence="2 4" id="KW-0238">DNA-binding</keyword>
<comment type="caution">
    <text evidence="4">The sequence shown here is derived from an EMBL/GenBank/DDBJ whole genome shotgun (WGS) entry which is preliminary data.</text>
</comment>
<dbReference type="RefSeq" id="WP_050662546.1">
    <property type="nucleotide sequence ID" value="NZ_CP118494.1"/>
</dbReference>
<feature type="compositionally biased region" description="Basic and acidic residues" evidence="3">
    <location>
        <begin position="153"/>
        <end position="164"/>
    </location>
</feature>
<dbReference type="InterPro" id="IPR000119">
    <property type="entry name" value="Hist_DNA-bd"/>
</dbReference>
<dbReference type="GO" id="GO:0030527">
    <property type="term" value="F:structural constituent of chromatin"/>
    <property type="evidence" value="ECO:0007669"/>
    <property type="project" value="InterPro"/>
</dbReference>
<dbReference type="InterPro" id="IPR010992">
    <property type="entry name" value="IHF-like_DNA-bd_dom_sf"/>
</dbReference>